<keyword evidence="5" id="KW-0808">Transferase</keyword>
<dbReference type="PROSITE" id="PS51464">
    <property type="entry name" value="SIS"/>
    <property type="match status" value="2"/>
</dbReference>
<dbReference type="InterPro" id="IPR046348">
    <property type="entry name" value="SIS_dom_sf"/>
</dbReference>
<evidence type="ECO:0000256" key="3">
    <source>
        <dbReference type="ARBA" id="ARBA00016090"/>
    </source>
</evidence>
<evidence type="ECO:0000256" key="1">
    <source>
        <dbReference type="ARBA" id="ARBA00001031"/>
    </source>
</evidence>
<dbReference type="EC" id="2.6.1.16" evidence="2"/>
<name>A0ABZ0URY7_9RICK</name>
<feature type="domain" description="Glutamine amidotransferase type-2" evidence="8">
    <location>
        <begin position="2"/>
        <end position="219"/>
    </location>
</feature>
<proteinExistence type="predicted"/>
<evidence type="ECO:0000256" key="6">
    <source>
        <dbReference type="ARBA" id="ARBA00022737"/>
    </source>
</evidence>
<feature type="domain" description="SIS" evidence="9">
    <location>
        <begin position="278"/>
        <end position="419"/>
    </location>
</feature>
<dbReference type="InterPro" id="IPR001347">
    <property type="entry name" value="SIS_dom"/>
</dbReference>
<sequence>MCGIIAGISINNILPTLVSGLEKLEYRGYDSAGIAVLINNRPLIHTVKTVGKVNALKKLLSFKEELNSYIGIGHTRWATHGAPSVENAHPHGTERVAIVHNGIIENYSQLKQELQQLGYKFKSDTDTEVVANLLDYYLTLDVDAEAAAHQTISKLEGSFAVVFMFRDSQFLFAASKKNSLILGLADHGTYIASDVIAFGNMVSDVIYLEDGDKVIVKLDSYYIFDQDQNIAKRTTNKSLLLDEISKKDYPHFMLKEIHEQPIVLARTIDRYLKGKGLFALDIDWPHVDRIKILACGTAYYSGLVAKYWLEELTDINVDLEIASEYRYRAVASSKNGVTIVISQSGETLDTLEALRKAKADGQTIIAITNVEKSSIARISDYVLPIMVGAEIGVASTKAFLGQLMVLAGLSIDIGVKTGNLTSHKSETLTTLLLSVPTMIEEILLHCNNIKNIAMQIKDFKSALFIARGSLYPIALEGSLKMKELSYIHAEGYAGGELKHGAMALIDNNMPVIALIPHHAFLFDKMFSNLQEVIARGARVLSIISKDDADKVGDYSTWILPIPNCDQFIAPMIYTIPLQLLAYYTADLKGNDIDQPRNLAKSVTVE</sequence>
<dbReference type="InterPro" id="IPR029055">
    <property type="entry name" value="Ntn_hydrolases_N"/>
</dbReference>
<gene>
    <name evidence="10" type="ORF">Trichorick_00682</name>
</gene>
<dbReference type="InterPro" id="IPR047084">
    <property type="entry name" value="GFAT_N"/>
</dbReference>
<dbReference type="CDD" id="cd00714">
    <property type="entry name" value="GFAT"/>
    <property type="match status" value="1"/>
</dbReference>
<dbReference type="PANTHER" id="PTHR10937">
    <property type="entry name" value="GLUCOSAMINE--FRUCTOSE-6-PHOSPHATE AMINOTRANSFERASE, ISOMERIZING"/>
    <property type="match status" value="1"/>
</dbReference>
<evidence type="ECO:0000256" key="4">
    <source>
        <dbReference type="ARBA" id="ARBA00022576"/>
    </source>
</evidence>
<dbReference type="InterPro" id="IPR017932">
    <property type="entry name" value="GATase_2_dom"/>
</dbReference>
<reference evidence="10 11" key="1">
    <citation type="submission" date="2022-10" db="EMBL/GenBank/DDBJ databases">
        <title>Host association and intracellularity evolved multiple times independently in the Rickettsiales.</title>
        <authorList>
            <person name="Castelli M."/>
            <person name="Nardi T."/>
            <person name="Gammuto L."/>
            <person name="Bellinzona G."/>
            <person name="Sabaneyeva E."/>
            <person name="Potekhin A."/>
            <person name="Serra V."/>
            <person name="Petroni G."/>
            <person name="Sassera D."/>
        </authorList>
    </citation>
    <scope>NUCLEOTIDE SEQUENCE [LARGE SCALE GENOMIC DNA]</scope>
    <source>
        <strain evidence="10 11">Kr 154-4</strain>
    </source>
</reference>
<evidence type="ECO:0000313" key="11">
    <source>
        <dbReference type="Proteomes" id="UP001326613"/>
    </source>
</evidence>
<dbReference type="SUPFAM" id="SSF53697">
    <property type="entry name" value="SIS domain"/>
    <property type="match status" value="1"/>
</dbReference>
<dbReference type="Gene3D" id="3.60.20.10">
    <property type="entry name" value="Glutamine Phosphoribosylpyrophosphate, subunit 1, domain 1"/>
    <property type="match status" value="1"/>
</dbReference>
<evidence type="ECO:0000259" key="8">
    <source>
        <dbReference type="PROSITE" id="PS51278"/>
    </source>
</evidence>
<dbReference type="InterPro" id="IPR035490">
    <property type="entry name" value="GlmS/FrlB_SIS"/>
</dbReference>
<keyword evidence="11" id="KW-1185">Reference proteome</keyword>
<dbReference type="GO" id="GO:0008483">
    <property type="term" value="F:transaminase activity"/>
    <property type="evidence" value="ECO:0007669"/>
    <property type="project" value="UniProtKB-KW"/>
</dbReference>
<dbReference type="CDD" id="cd05009">
    <property type="entry name" value="SIS_GlmS_GlmD_2"/>
    <property type="match status" value="1"/>
</dbReference>
<dbReference type="CDD" id="cd05008">
    <property type="entry name" value="SIS_GlmS_GlmD_1"/>
    <property type="match status" value="1"/>
</dbReference>
<evidence type="ECO:0000256" key="2">
    <source>
        <dbReference type="ARBA" id="ARBA00012916"/>
    </source>
</evidence>
<comment type="catalytic activity">
    <reaction evidence="1">
        <text>D-fructose 6-phosphate + L-glutamine = D-glucosamine 6-phosphate + L-glutamate</text>
        <dbReference type="Rhea" id="RHEA:13237"/>
        <dbReference type="ChEBI" id="CHEBI:29985"/>
        <dbReference type="ChEBI" id="CHEBI:58359"/>
        <dbReference type="ChEBI" id="CHEBI:58725"/>
        <dbReference type="ChEBI" id="CHEBI:61527"/>
        <dbReference type="EC" id="2.6.1.16"/>
    </reaction>
</comment>
<organism evidence="10 11">
    <name type="scientific">Candidatus Trichorickettsia mobilis</name>
    <dbReference type="NCBI Taxonomy" id="1346319"/>
    <lineage>
        <taxon>Bacteria</taxon>
        <taxon>Pseudomonadati</taxon>
        <taxon>Pseudomonadota</taxon>
        <taxon>Alphaproteobacteria</taxon>
        <taxon>Rickettsiales</taxon>
        <taxon>Rickettsiaceae</taxon>
        <taxon>Rickettsieae</taxon>
        <taxon>Candidatus Trichorickettsia</taxon>
    </lineage>
</organism>
<dbReference type="NCBIfam" id="TIGR01135">
    <property type="entry name" value="glmS"/>
    <property type="match status" value="1"/>
</dbReference>
<evidence type="ECO:0000259" key="9">
    <source>
        <dbReference type="PROSITE" id="PS51464"/>
    </source>
</evidence>
<dbReference type="Pfam" id="PF13522">
    <property type="entry name" value="GATase_6"/>
    <property type="match status" value="1"/>
</dbReference>
<evidence type="ECO:0000313" key="10">
    <source>
        <dbReference type="EMBL" id="WPY00795.1"/>
    </source>
</evidence>
<feature type="domain" description="SIS" evidence="9">
    <location>
        <begin position="452"/>
        <end position="595"/>
    </location>
</feature>
<keyword evidence="4 10" id="KW-0032">Aminotransferase</keyword>
<dbReference type="PROSITE" id="PS51278">
    <property type="entry name" value="GATASE_TYPE_2"/>
    <property type="match status" value="1"/>
</dbReference>
<protein>
    <recommendedName>
        <fullName evidence="3">Glutamine--fructose-6-phosphate aminotransferase [isomerizing]</fullName>
        <ecNumber evidence="2">2.6.1.16</ecNumber>
    </recommendedName>
</protein>
<dbReference type="SUPFAM" id="SSF56235">
    <property type="entry name" value="N-terminal nucleophile aminohydrolases (Ntn hydrolases)"/>
    <property type="match status" value="1"/>
</dbReference>
<dbReference type="InterPro" id="IPR035466">
    <property type="entry name" value="GlmS/AgaS_SIS"/>
</dbReference>
<keyword evidence="7" id="KW-0315">Glutamine amidotransferase</keyword>
<dbReference type="PANTHER" id="PTHR10937:SF0">
    <property type="entry name" value="GLUTAMINE--FRUCTOSE-6-PHOSPHATE TRANSAMINASE (ISOMERIZING)"/>
    <property type="match status" value="1"/>
</dbReference>
<keyword evidence="6" id="KW-0677">Repeat</keyword>
<dbReference type="NCBIfam" id="NF001484">
    <property type="entry name" value="PRK00331.1"/>
    <property type="match status" value="1"/>
</dbReference>
<dbReference type="Gene3D" id="3.40.50.10490">
    <property type="entry name" value="Glucose-6-phosphate isomerase like protein, domain 1"/>
    <property type="match status" value="2"/>
</dbReference>
<dbReference type="Proteomes" id="UP001326613">
    <property type="component" value="Chromosome"/>
</dbReference>
<evidence type="ECO:0000256" key="7">
    <source>
        <dbReference type="ARBA" id="ARBA00022962"/>
    </source>
</evidence>
<dbReference type="RefSeq" id="WP_323738833.1">
    <property type="nucleotide sequence ID" value="NZ_CP112932.1"/>
</dbReference>
<dbReference type="EMBL" id="CP112932">
    <property type="protein sequence ID" value="WPY00795.1"/>
    <property type="molecule type" value="Genomic_DNA"/>
</dbReference>
<evidence type="ECO:0000256" key="5">
    <source>
        <dbReference type="ARBA" id="ARBA00022679"/>
    </source>
</evidence>
<accession>A0ABZ0URY7</accession>
<dbReference type="Pfam" id="PF01380">
    <property type="entry name" value="SIS"/>
    <property type="match status" value="2"/>
</dbReference>
<dbReference type="InterPro" id="IPR005855">
    <property type="entry name" value="GFAT"/>
</dbReference>